<dbReference type="AlphaFoldDB" id="A0A2M4D3A7"/>
<evidence type="ECO:0000313" key="1">
    <source>
        <dbReference type="EMBL" id="MBW72053.1"/>
    </source>
</evidence>
<organism evidence="1">
    <name type="scientific">Anopheles darlingi</name>
    <name type="common">Mosquito</name>
    <dbReference type="NCBI Taxonomy" id="43151"/>
    <lineage>
        <taxon>Eukaryota</taxon>
        <taxon>Metazoa</taxon>
        <taxon>Ecdysozoa</taxon>
        <taxon>Arthropoda</taxon>
        <taxon>Hexapoda</taxon>
        <taxon>Insecta</taxon>
        <taxon>Pterygota</taxon>
        <taxon>Neoptera</taxon>
        <taxon>Endopterygota</taxon>
        <taxon>Diptera</taxon>
        <taxon>Nematocera</taxon>
        <taxon>Culicoidea</taxon>
        <taxon>Culicidae</taxon>
        <taxon>Anophelinae</taxon>
        <taxon>Anopheles</taxon>
    </lineage>
</organism>
<name>A0A2M4D3A7_ANODA</name>
<accession>A0A2M4D3A7</accession>
<protein>
    <submittedName>
        <fullName evidence="1">Putative secreted protein</fullName>
    </submittedName>
</protein>
<proteinExistence type="predicted"/>
<reference evidence="1" key="1">
    <citation type="submission" date="2018-01" db="EMBL/GenBank/DDBJ databases">
        <title>An insight into the sialome of Amazonian anophelines.</title>
        <authorList>
            <person name="Ribeiro J.M."/>
            <person name="Scarpassa V."/>
            <person name="Calvo E."/>
        </authorList>
    </citation>
    <scope>NUCLEOTIDE SEQUENCE</scope>
</reference>
<sequence>MYTRSDLFTFLYSRSLRISFLMMPLFSTGFTCAAASNMEPSVSAISFIEGSRRQQTRVVQEPDIPWHLQTFSILERNIRRAASLL</sequence>
<dbReference type="EMBL" id="GGFL01007875">
    <property type="protein sequence ID" value="MBW72053.1"/>
    <property type="molecule type" value="Transcribed_RNA"/>
</dbReference>